<dbReference type="SUPFAM" id="SSF51735">
    <property type="entry name" value="NAD(P)-binding Rossmann-fold domains"/>
    <property type="match status" value="1"/>
</dbReference>
<feature type="binding site" evidence="5">
    <location>
        <position position="156"/>
    </location>
    <ligand>
        <name>NAD(+)</name>
        <dbReference type="ChEBI" id="CHEBI:57540"/>
    </ligand>
</feature>
<dbReference type="GO" id="GO:0006631">
    <property type="term" value="P:fatty acid metabolic process"/>
    <property type="evidence" value="ECO:0007669"/>
    <property type="project" value="InterPro"/>
</dbReference>
<dbReference type="EMBL" id="LSSL01003983">
    <property type="protein sequence ID" value="OLY79909.1"/>
    <property type="molecule type" value="Genomic_DNA"/>
</dbReference>
<feature type="binding site" evidence="5">
    <location>
        <position position="105"/>
    </location>
    <ligand>
        <name>NAD(+)</name>
        <dbReference type="ChEBI" id="CHEBI:57540"/>
    </ligand>
</feature>
<sequence>MQSRLSLVSKAVRDIQRLAVIGSGQMGTGIGLVAARYAKVKVQLVDSNPVQLNKGLSFIRTLLEKDEKKGRISKIEIEEVISRISLVDGISQLDAPDFVIEAASENLAIKGAIFKELSEKVGPECILATNTSSISITKIAGYTNCPERVVGMHFMNPVPVMKLVELIPALQTDSSVVEKTKEFAERLGKTVTTSTDSPGFIANRLLMPYINEAVMALESGIGSREDIDTTMKLGTRVPMGPLELADFIGLDTCLAIMQVLHTEFGDSKYRPSVLLTKYVDAGWLGKKTGRGFYTYSN</sequence>
<dbReference type="PIRSF" id="PIRSF000105">
    <property type="entry name" value="HCDH"/>
    <property type="match status" value="1"/>
</dbReference>
<comment type="similarity">
    <text evidence="2">Belongs to the 3-hydroxyacyl-CoA dehydrogenase family.</text>
</comment>
<dbReference type="InterPro" id="IPR008927">
    <property type="entry name" value="6-PGluconate_DH-like_C_sf"/>
</dbReference>
<evidence type="ECO:0000259" key="6">
    <source>
        <dbReference type="Pfam" id="PF00725"/>
    </source>
</evidence>
<evidence type="ECO:0000256" key="3">
    <source>
        <dbReference type="ARBA" id="ARBA00023002"/>
    </source>
</evidence>
<dbReference type="Gene3D" id="1.10.1040.10">
    <property type="entry name" value="N-(1-d-carboxylethyl)-l-norvaline Dehydrogenase, domain 2"/>
    <property type="match status" value="1"/>
</dbReference>
<name>A0A1R0GSQ4_9FUNG</name>
<dbReference type="InterPro" id="IPR022694">
    <property type="entry name" value="3-OHacyl-CoA_DH"/>
</dbReference>
<protein>
    <submittedName>
        <fullName evidence="8">Putative 3-hydroxybutyryl-CoA dehydrogenase</fullName>
    </submittedName>
</protein>
<feature type="binding site" evidence="5">
    <location>
        <position position="110"/>
    </location>
    <ligand>
        <name>NAD(+)</name>
        <dbReference type="ChEBI" id="CHEBI:57540"/>
    </ligand>
</feature>
<dbReference type="STRING" id="133383.A0A1R0GSQ4"/>
<dbReference type="Gene3D" id="3.40.50.720">
    <property type="entry name" value="NAD(P)-binding Rossmann-like Domain"/>
    <property type="match status" value="1"/>
</dbReference>
<dbReference type="GO" id="GO:0016616">
    <property type="term" value="F:oxidoreductase activity, acting on the CH-OH group of donors, NAD or NADP as acceptor"/>
    <property type="evidence" value="ECO:0007669"/>
    <property type="project" value="InterPro"/>
</dbReference>
<comment type="caution">
    <text evidence="8">The sequence shown here is derived from an EMBL/GenBank/DDBJ whole genome shotgun (WGS) entry which is preliminary data.</text>
</comment>
<feature type="binding site" evidence="5">
    <location>
        <position position="132"/>
    </location>
    <ligand>
        <name>NAD(+)</name>
        <dbReference type="ChEBI" id="CHEBI:57540"/>
    </ligand>
</feature>
<evidence type="ECO:0000256" key="5">
    <source>
        <dbReference type="PIRSR" id="PIRSR000105-2"/>
    </source>
</evidence>
<dbReference type="SUPFAM" id="SSF48179">
    <property type="entry name" value="6-phosphogluconate dehydrogenase C-terminal domain-like"/>
    <property type="match status" value="1"/>
</dbReference>
<feature type="binding site" evidence="5">
    <location>
        <begin position="22"/>
        <end position="27"/>
    </location>
    <ligand>
        <name>NAD(+)</name>
        <dbReference type="ChEBI" id="CHEBI:57540"/>
    </ligand>
</feature>
<dbReference type="InterPro" id="IPR036291">
    <property type="entry name" value="NAD(P)-bd_dom_sf"/>
</dbReference>
<keyword evidence="9" id="KW-1185">Reference proteome</keyword>
<gene>
    <name evidence="8" type="ORF">AYI68_g6007</name>
</gene>
<evidence type="ECO:0000313" key="8">
    <source>
        <dbReference type="EMBL" id="OLY79909.1"/>
    </source>
</evidence>
<dbReference type="PANTHER" id="PTHR48075">
    <property type="entry name" value="3-HYDROXYACYL-COA DEHYDROGENASE FAMILY PROTEIN"/>
    <property type="match status" value="1"/>
</dbReference>
<evidence type="ECO:0000256" key="2">
    <source>
        <dbReference type="ARBA" id="ARBA00009463"/>
    </source>
</evidence>
<evidence type="ECO:0000259" key="7">
    <source>
        <dbReference type="Pfam" id="PF02737"/>
    </source>
</evidence>
<dbReference type="Pfam" id="PF00725">
    <property type="entry name" value="3HCDH"/>
    <property type="match status" value="1"/>
</dbReference>
<keyword evidence="5" id="KW-0520">NAD</keyword>
<evidence type="ECO:0000313" key="9">
    <source>
        <dbReference type="Proteomes" id="UP000187455"/>
    </source>
</evidence>
<dbReference type="Proteomes" id="UP000187455">
    <property type="component" value="Unassembled WGS sequence"/>
</dbReference>
<feature type="domain" description="3-hydroxyacyl-CoA dehydrogenase C-terminal" evidence="6">
    <location>
        <begin position="199"/>
        <end position="295"/>
    </location>
</feature>
<keyword evidence="3" id="KW-0560">Oxidoreductase</keyword>
<dbReference type="InterPro" id="IPR013328">
    <property type="entry name" value="6PGD_dom2"/>
</dbReference>
<feature type="domain" description="3-hydroxyacyl-CoA dehydrogenase NAD binding" evidence="7">
    <location>
        <begin position="18"/>
        <end position="193"/>
    </location>
</feature>
<comment type="pathway">
    <text evidence="1">Lipid metabolism; fatty acid beta-oxidation.</text>
</comment>
<feature type="site" description="Important for catalytic activity" evidence="4">
    <location>
        <position position="153"/>
    </location>
</feature>
<dbReference type="FunFam" id="3.40.50.720:FF:000009">
    <property type="entry name" value="Fatty oxidation complex, alpha subunit"/>
    <property type="match status" value="1"/>
</dbReference>
<feature type="binding site" evidence="5">
    <location>
        <position position="46"/>
    </location>
    <ligand>
        <name>NAD(+)</name>
        <dbReference type="ChEBI" id="CHEBI:57540"/>
    </ligand>
</feature>
<dbReference type="InterPro" id="IPR006176">
    <property type="entry name" value="3-OHacyl-CoA_DH_NAD-bd"/>
</dbReference>
<dbReference type="OrthoDB" id="5958943at2759"/>
<dbReference type="PANTHER" id="PTHR48075:SF5">
    <property type="entry name" value="3-HYDROXYBUTYRYL-COA DEHYDROGENASE"/>
    <property type="match status" value="1"/>
</dbReference>
<dbReference type="AlphaFoldDB" id="A0A1R0GSQ4"/>
<dbReference type="Pfam" id="PF02737">
    <property type="entry name" value="3HCDH_N"/>
    <property type="match status" value="1"/>
</dbReference>
<dbReference type="InterPro" id="IPR006108">
    <property type="entry name" value="3HC_DH_C"/>
</dbReference>
<accession>A0A1R0GSQ4</accession>
<feature type="binding site" evidence="5">
    <location>
        <position position="287"/>
    </location>
    <ligand>
        <name>NAD(+)</name>
        <dbReference type="ChEBI" id="CHEBI:57540"/>
    </ligand>
</feature>
<reference evidence="8 9" key="1">
    <citation type="journal article" date="2016" name="Mol. Biol. Evol.">
        <title>Genome-Wide Survey of Gut Fungi (Harpellales) Reveals the First Horizontally Transferred Ubiquitin Gene from a Mosquito Host.</title>
        <authorList>
            <person name="Wang Y."/>
            <person name="White M.M."/>
            <person name="Kvist S."/>
            <person name="Moncalvo J.M."/>
        </authorList>
    </citation>
    <scope>NUCLEOTIDE SEQUENCE [LARGE SCALE GENOMIC DNA]</scope>
    <source>
        <strain evidence="8 9">ALG-7-W6</strain>
    </source>
</reference>
<organism evidence="8 9">
    <name type="scientific">Smittium mucronatum</name>
    <dbReference type="NCBI Taxonomy" id="133383"/>
    <lineage>
        <taxon>Eukaryota</taxon>
        <taxon>Fungi</taxon>
        <taxon>Fungi incertae sedis</taxon>
        <taxon>Zoopagomycota</taxon>
        <taxon>Kickxellomycotina</taxon>
        <taxon>Harpellomycetes</taxon>
        <taxon>Harpellales</taxon>
        <taxon>Legeriomycetaceae</taxon>
        <taxon>Smittium</taxon>
    </lineage>
</organism>
<evidence type="ECO:0000256" key="4">
    <source>
        <dbReference type="PIRSR" id="PIRSR000105-1"/>
    </source>
</evidence>
<evidence type="ECO:0000256" key="1">
    <source>
        <dbReference type="ARBA" id="ARBA00005005"/>
    </source>
</evidence>
<proteinExistence type="inferred from homology"/>
<dbReference type="GO" id="GO:0070403">
    <property type="term" value="F:NAD+ binding"/>
    <property type="evidence" value="ECO:0007669"/>
    <property type="project" value="InterPro"/>
</dbReference>